<dbReference type="SUPFAM" id="SSF56672">
    <property type="entry name" value="DNA/RNA polymerases"/>
    <property type="match status" value="1"/>
</dbReference>
<name>Q5M9R9_TOBAC</name>
<geneLocation type="mitochondrion" evidence="1 4"/>
<sequence length="141" mass="16814">MPLIADLFDQLSGARYFTKFDLRSGYYQVRIAEGEHISFLLCWLCKFLLCIPARSFSSDYLFLAKLLASGRRVIDSFRLRRTPWFLYRSCTMAGPEDPHFNIILRIRELMRRDWRCELRHIWREGNVKMCWLSKVSVLLLA</sequence>
<keyword evidence="1 4" id="KW-0496">Mitochondrion</keyword>
<evidence type="ECO:0000313" key="2">
    <source>
        <dbReference type="Proteomes" id="UP000084051"/>
    </source>
</evidence>
<proteinExistence type="predicted"/>
<evidence type="ECO:0000313" key="1">
    <source>
        <dbReference type="EMBL" id="BAD83559.1"/>
    </source>
</evidence>
<dbReference type="InterPro" id="IPR043502">
    <property type="entry name" value="DNA/RNA_pol_sf"/>
</dbReference>
<dbReference type="PaxDb" id="4097-Q5M9R9"/>
<dbReference type="STRING" id="4097.Q5M9R9"/>
<reference evidence="4" key="1">
    <citation type="submission" date="2004-12" db="EMBL/GenBank/DDBJ databases">
        <authorList>
            <consortium name="NCBI Genome Project"/>
        </authorList>
    </citation>
    <scope>NUCLEOTIDE SEQUENCE</scope>
    <source>
        <tissue evidence="4">Leaf</tissue>
    </source>
</reference>
<dbReference type="InterPro" id="IPR043128">
    <property type="entry name" value="Rev_trsase/Diguanyl_cyclase"/>
</dbReference>
<dbReference type="RefSeq" id="YP_173493.1">
    <property type="nucleotide sequence ID" value="NC_006581.1"/>
</dbReference>
<dbReference type="AlphaFoldDB" id="Q5M9R9"/>
<dbReference type="InterPro" id="IPR053134">
    <property type="entry name" value="RNA-dir_DNA_polymerase"/>
</dbReference>
<accession>Q5M9R9</accession>
<dbReference type="Proteomes" id="UP000790787">
    <property type="component" value="Mitochondrion MT"/>
</dbReference>
<dbReference type="KEGG" id="nta:3205275"/>
<reference evidence="1 2" key="2">
    <citation type="journal article" date="2005" name="Mol. Genet. Genomics">
        <title>The complete nucleotide sequence and multipartite organization of the tobacco mitochondrial genome: comparative analysis of mitochondrial genomes in higher plants.</title>
        <authorList>
            <person name="Sugiyama Y."/>
            <person name="Watase Y."/>
            <person name="Nagase M."/>
            <person name="Makita N."/>
            <person name="Yagura S."/>
            <person name="Hirai A."/>
            <person name="Sugiura M."/>
        </authorList>
    </citation>
    <scope>NUCLEOTIDE SEQUENCE</scope>
    <source>
        <strain evidence="2">cv. TN90</strain>
        <tissue evidence="1 4">Leaf</tissue>
    </source>
</reference>
<dbReference type="EMBL" id="BA000042">
    <property type="protein sequence ID" value="BAD83559.1"/>
    <property type="molecule type" value="Genomic_DNA"/>
</dbReference>
<dbReference type="PANTHER" id="PTHR24559">
    <property type="entry name" value="TRANSPOSON TY3-I GAG-POL POLYPROTEIN"/>
    <property type="match status" value="1"/>
</dbReference>
<evidence type="ECO:0000313" key="4">
    <source>
        <dbReference type="RefSeq" id="YP_173493.1"/>
    </source>
</evidence>
<dbReference type="Gene3D" id="3.30.70.270">
    <property type="match status" value="1"/>
</dbReference>
<gene>
    <name evidence="1 4" type="primary">orf141</name>
    <name evidence="4" type="ORF">NitaMp156</name>
</gene>
<protein>
    <recommendedName>
        <fullName evidence="5">RNA-directed DNA polymerase homolog</fullName>
    </recommendedName>
</protein>
<evidence type="ECO:0008006" key="5">
    <source>
        <dbReference type="Google" id="ProtNLM"/>
    </source>
</evidence>
<organism evidence="1">
    <name type="scientific">Nicotiana tabacum</name>
    <name type="common">Common tobacco</name>
    <dbReference type="NCBI Taxonomy" id="4097"/>
    <lineage>
        <taxon>Eukaryota</taxon>
        <taxon>Viridiplantae</taxon>
        <taxon>Streptophyta</taxon>
        <taxon>Embryophyta</taxon>
        <taxon>Tracheophyta</taxon>
        <taxon>Spermatophyta</taxon>
        <taxon>Magnoliopsida</taxon>
        <taxon>eudicotyledons</taxon>
        <taxon>Gunneridae</taxon>
        <taxon>Pentapetalae</taxon>
        <taxon>asterids</taxon>
        <taxon>lamiids</taxon>
        <taxon>Solanales</taxon>
        <taxon>Solanaceae</taxon>
        <taxon>Nicotianoideae</taxon>
        <taxon>Nicotianeae</taxon>
        <taxon>Nicotiana</taxon>
    </lineage>
</organism>
<dbReference type="GeneID" id="3205275"/>
<reference evidence="4" key="3">
    <citation type="submission" date="2025-04" db="UniProtKB">
        <authorList>
            <consortium name="RefSeq"/>
        </authorList>
    </citation>
    <scope>IDENTIFICATION</scope>
    <source>
        <tissue evidence="4">Leaf</tissue>
    </source>
</reference>
<keyword evidence="3" id="KW-1185">Reference proteome</keyword>
<dbReference type="OrthoDB" id="2431547at2759"/>
<dbReference type="PANTHER" id="PTHR24559:SF436">
    <property type="entry name" value="RNA-DIRECTED DNA POLYMERASE HOMOLOG"/>
    <property type="match status" value="1"/>
</dbReference>
<evidence type="ECO:0000313" key="3">
    <source>
        <dbReference type="Proteomes" id="UP000790787"/>
    </source>
</evidence>